<feature type="compositionally biased region" description="Pro residues" evidence="15">
    <location>
        <begin position="80"/>
        <end position="121"/>
    </location>
</feature>
<keyword evidence="5 14" id="KW-0444">Lipid biosynthesis</keyword>
<keyword evidence="10 14" id="KW-0472">Membrane</keyword>
<dbReference type="AlphaFoldDB" id="A0A1M2VRQ7"/>
<reference evidence="17 18" key="1">
    <citation type="submission" date="2016-10" db="EMBL/GenBank/DDBJ databases">
        <title>Genome sequence of the basidiomycete white-rot fungus Trametes pubescens.</title>
        <authorList>
            <person name="Makela M.R."/>
            <person name="Granchi Z."/>
            <person name="Peng M."/>
            <person name="De Vries R.P."/>
            <person name="Grigoriev I."/>
            <person name="Riley R."/>
            <person name="Hilden K."/>
        </authorList>
    </citation>
    <scope>NUCLEOTIDE SEQUENCE [LARGE SCALE GENOMIC DNA]</scope>
    <source>
        <strain evidence="17 18">FBCC735</strain>
    </source>
</reference>
<evidence type="ECO:0000256" key="2">
    <source>
        <dbReference type="ARBA" id="ARBA00005194"/>
    </source>
</evidence>
<comment type="pathway">
    <text evidence="2 14">Lipid metabolism; fatty acid biosynthesis.</text>
</comment>
<evidence type="ECO:0000256" key="13">
    <source>
        <dbReference type="ARBA" id="ARBA00036671"/>
    </source>
</evidence>
<evidence type="ECO:0000256" key="5">
    <source>
        <dbReference type="ARBA" id="ARBA00022516"/>
    </source>
</evidence>
<comment type="caution">
    <text evidence="14">Lacks conserved residue(s) required for the propagation of feature annotation.</text>
</comment>
<keyword evidence="11 14" id="KW-0275">Fatty acid biosynthesis</keyword>
<comment type="catalytic activity">
    <reaction evidence="13 14">
        <text>a very-long-chain (3R)-3-hydroxyacyl-CoA = a very-long-chain (2E)-enoyl-CoA + H2O</text>
        <dbReference type="Rhea" id="RHEA:45812"/>
        <dbReference type="ChEBI" id="CHEBI:15377"/>
        <dbReference type="ChEBI" id="CHEBI:83728"/>
        <dbReference type="ChEBI" id="CHEBI:85440"/>
        <dbReference type="EC" id="4.2.1.134"/>
    </reaction>
</comment>
<dbReference type="EMBL" id="MNAD01000800">
    <property type="protein sequence ID" value="OJT10273.1"/>
    <property type="molecule type" value="Genomic_DNA"/>
</dbReference>
<keyword evidence="8 14" id="KW-1133">Transmembrane helix</keyword>
<feature type="compositionally biased region" description="Pro residues" evidence="15">
    <location>
        <begin position="1"/>
        <end position="17"/>
    </location>
</feature>
<evidence type="ECO:0000256" key="9">
    <source>
        <dbReference type="ARBA" id="ARBA00023098"/>
    </source>
</evidence>
<dbReference type="Proteomes" id="UP000184267">
    <property type="component" value="Unassembled WGS sequence"/>
</dbReference>
<dbReference type="InterPro" id="IPR007482">
    <property type="entry name" value="Tyr_Pase-like_PTPLA"/>
</dbReference>
<comment type="caution">
    <text evidence="17">The sequence shown here is derived from an EMBL/GenBank/DDBJ whole genome shotgun (WGS) entry which is preliminary data.</text>
</comment>
<dbReference type="SUPFAM" id="SSF57959">
    <property type="entry name" value="Leucine zipper domain"/>
    <property type="match status" value="1"/>
</dbReference>
<keyword evidence="7 14" id="KW-0276">Fatty acid metabolism</keyword>
<evidence type="ECO:0000313" key="17">
    <source>
        <dbReference type="EMBL" id="OJT10273.1"/>
    </source>
</evidence>
<comment type="function">
    <text evidence="14">Catalyzes the third of the four reactions of the long-chain fatty acids elongation cycle. This endoplasmic reticulum-bound enzymatic process, allows the addition of two carbons to the chain of long- and very long-chain fatty acids/VLCFAs per cycle. This enzyme catalyzes the dehydration of the 3-hydroxyacyl-CoA intermediate into trans-2,3-enoyl-CoA, within each cycle of fatty acid elongation. Thereby, it participates to the production of VLCFAs of different chain lengths that are involved in multiple biological processes as precursors of membrane lipids and lipid mediators.</text>
</comment>
<evidence type="ECO:0000256" key="10">
    <source>
        <dbReference type="ARBA" id="ARBA00023136"/>
    </source>
</evidence>
<dbReference type="PROSITE" id="PS00036">
    <property type="entry name" value="BZIP_BASIC"/>
    <property type="match status" value="1"/>
</dbReference>
<dbReference type="OrthoDB" id="46988at2759"/>
<comment type="subcellular location">
    <subcellularLocation>
        <location evidence="14">Endoplasmic reticulum membrane</location>
        <topology evidence="14">Multi-pass membrane protein</topology>
    </subcellularLocation>
    <subcellularLocation>
        <location evidence="1">Membrane</location>
        <topology evidence="1">Multi-pass membrane protein</topology>
    </subcellularLocation>
</comment>
<evidence type="ECO:0000256" key="8">
    <source>
        <dbReference type="ARBA" id="ARBA00022989"/>
    </source>
</evidence>
<dbReference type="OMA" id="FFVWWPG"/>
<feature type="compositionally biased region" description="Pro residues" evidence="15">
    <location>
        <begin position="130"/>
        <end position="162"/>
    </location>
</feature>
<accession>A0A1M2VRQ7</accession>
<evidence type="ECO:0000256" key="14">
    <source>
        <dbReference type="RuleBase" id="RU363109"/>
    </source>
</evidence>
<evidence type="ECO:0000256" key="1">
    <source>
        <dbReference type="ARBA" id="ARBA00004141"/>
    </source>
</evidence>
<keyword evidence="14" id="KW-0256">Endoplasmic reticulum</keyword>
<dbReference type="UniPathway" id="UPA00094"/>
<evidence type="ECO:0000256" key="11">
    <source>
        <dbReference type="ARBA" id="ARBA00023160"/>
    </source>
</evidence>
<dbReference type="EC" id="4.2.1.134" evidence="4 14"/>
<organism evidence="17 18">
    <name type="scientific">Trametes pubescens</name>
    <name type="common">White-rot fungus</name>
    <dbReference type="NCBI Taxonomy" id="154538"/>
    <lineage>
        <taxon>Eukaryota</taxon>
        <taxon>Fungi</taxon>
        <taxon>Dikarya</taxon>
        <taxon>Basidiomycota</taxon>
        <taxon>Agaricomycotina</taxon>
        <taxon>Agaricomycetes</taxon>
        <taxon>Polyporales</taxon>
        <taxon>Polyporaceae</taxon>
        <taxon>Trametes</taxon>
    </lineage>
</organism>
<dbReference type="PANTHER" id="PTHR11035:SF3">
    <property type="entry name" value="VERY-LONG-CHAIN (3R)-3-HYDROXYACYL-COA DEHYDRATASE"/>
    <property type="match status" value="1"/>
</dbReference>
<feature type="transmembrane region" description="Helical" evidence="14">
    <location>
        <begin position="545"/>
        <end position="564"/>
    </location>
</feature>
<keyword evidence="6 14" id="KW-0812">Transmembrane</keyword>
<dbReference type="InterPro" id="IPR004827">
    <property type="entry name" value="bZIP"/>
</dbReference>
<feature type="transmembrane region" description="Helical" evidence="14">
    <location>
        <begin position="505"/>
        <end position="525"/>
    </location>
</feature>
<feature type="transmembrane region" description="Helical" evidence="14">
    <location>
        <begin position="330"/>
        <end position="348"/>
    </location>
</feature>
<dbReference type="GO" id="GO:0030148">
    <property type="term" value="P:sphingolipid biosynthetic process"/>
    <property type="evidence" value="ECO:0007669"/>
    <property type="project" value="TreeGrafter"/>
</dbReference>
<dbReference type="GO" id="GO:0030497">
    <property type="term" value="P:fatty acid elongation"/>
    <property type="evidence" value="ECO:0007669"/>
    <property type="project" value="TreeGrafter"/>
</dbReference>
<feature type="compositionally biased region" description="Polar residues" evidence="15">
    <location>
        <begin position="163"/>
        <end position="180"/>
    </location>
</feature>
<feature type="compositionally biased region" description="Low complexity" evidence="15">
    <location>
        <begin position="284"/>
        <end position="313"/>
    </location>
</feature>
<dbReference type="GO" id="GO:0102158">
    <property type="term" value="F:very-long-chain (3R)-3-hydroxyacyl-CoA dehydratase activity"/>
    <property type="evidence" value="ECO:0007669"/>
    <property type="project" value="UniProtKB-EC"/>
</dbReference>
<gene>
    <name evidence="17" type="ORF">TRAPUB_13227</name>
</gene>
<dbReference type="Pfam" id="PF04387">
    <property type="entry name" value="PTPLA"/>
    <property type="match status" value="1"/>
</dbReference>
<sequence length="591" mass="64101">MLGHPPPAYQPQPPPPQQQQAQHQPQTADPNALHHAPPQPQPPGTFQTLRLRDDPPSVTHPAPRSSRKRKSPATATTDSGPPPPPGPPNPGPVMHQPPPPGTIQPHALPPPHTLMHPPPPHLAAHHMAYPYPPPPGDFTPGGMPPPHPGPPPPGHLGAPPQPQTDEQLASGSGSRTLSQSKRAEQNRKAQRAFRERRDQHVKTLESRSQLLDAALASADEANRRWEECRTIVDQLRIENATLRAQLQATQAQLMAVNPNANLNMNPGPGGPDGQNGGPPPMQGHPPSEQQQQQQQQQNANGQNGQQRDGQNSGPMDGQGQENRPPPLVKYYLVLYNLLSALGWSYVLLSTLVHVFDLDGAHAGSGSGTPLARIPFLPLPAAHTVLAARLEAALPVWAVPALRRAGTAYARVGAQTAFVQSFAVLEVLHVLLGWVRSPLVTTLIQVASRLYLVWGITGQFPETHTNPLYASMVLSWSLTEVVRYTFYACTLLGTEPAPLLFLRYTLFYVLYPTGASSEALLIYATIPPPGLGLGHALSPDLLAGVHTYVRQYLFLIWWPGLYVMYTHMMKQRRKVFGGASKGKTLGAKSKSQ</sequence>
<evidence type="ECO:0000256" key="7">
    <source>
        <dbReference type="ARBA" id="ARBA00022832"/>
    </source>
</evidence>
<feature type="compositionally biased region" description="Basic and acidic residues" evidence="15">
    <location>
        <begin position="181"/>
        <end position="201"/>
    </location>
</feature>
<dbReference type="STRING" id="154538.A0A1M2VRQ7"/>
<feature type="region of interest" description="Disordered" evidence="15">
    <location>
        <begin position="258"/>
        <end position="322"/>
    </location>
</feature>
<keyword evidence="18" id="KW-1185">Reference proteome</keyword>
<dbReference type="InterPro" id="IPR046347">
    <property type="entry name" value="bZIP_sf"/>
</dbReference>
<feature type="region of interest" description="Disordered" evidence="15">
    <location>
        <begin position="1"/>
        <end position="201"/>
    </location>
</feature>
<evidence type="ECO:0000256" key="12">
    <source>
        <dbReference type="ARBA" id="ARBA00023239"/>
    </source>
</evidence>
<proteinExistence type="inferred from homology"/>
<dbReference type="PANTHER" id="PTHR11035">
    <property type="entry name" value="VERY-LONG-CHAIN (3R)-3-HYDROXYACYL-COA DEHYDRATASE"/>
    <property type="match status" value="1"/>
</dbReference>
<name>A0A1M2VRQ7_TRAPU</name>
<dbReference type="Gene3D" id="1.20.5.170">
    <property type="match status" value="1"/>
</dbReference>
<evidence type="ECO:0000259" key="16">
    <source>
        <dbReference type="PROSITE" id="PS00036"/>
    </source>
</evidence>
<comment type="similarity">
    <text evidence="3 14">Belongs to the very long-chain fatty acids dehydratase HACD family.</text>
</comment>
<keyword evidence="9 14" id="KW-0443">Lipid metabolism</keyword>
<dbReference type="GO" id="GO:0042761">
    <property type="term" value="P:very long-chain fatty acid biosynthetic process"/>
    <property type="evidence" value="ECO:0007669"/>
    <property type="project" value="TreeGrafter"/>
</dbReference>
<evidence type="ECO:0000313" key="18">
    <source>
        <dbReference type="Proteomes" id="UP000184267"/>
    </source>
</evidence>
<evidence type="ECO:0000256" key="15">
    <source>
        <dbReference type="SAM" id="MobiDB-lite"/>
    </source>
</evidence>
<feature type="domain" description="BZIP" evidence="16">
    <location>
        <begin position="181"/>
        <end position="196"/>
    </location>
</feature>
<evidence type="ECO:0000256" key="3">
    <source>
        <dbReference type="ARBA" id="ARBA00007811"/>
    </source>
</evidence>
<evidence type="ECO:0000256" key="6">
    <source>
        <dbReference type="ARBA" id="ARBA00022692"/>
    </source>
</evidence>
<dbReference type="CDD" id="cd14688">
    <property type="entry name" value="bZIP_YAP"/>
    <property type="match status" value="1"/>
</dbReference>
<evidence type="ECO:0000256" key="4">
    <source>
        <dbReference type="ARBA" id="ARBA00013122"/>
    </source>
</evidence>
<dbReference type="GO" id="GO:0005789">
    <property type="term" value="C:endoplasmic reticulum membrane"/>
    <property type="evidence" value="ECO:0007669"/>
    <property type="project" value="UniProtKB-SubCell"/>
</dbReference>
<keyword evidence="12 14" id="KW-0456">Lyase</keyword>
<dbReference type="GO" id="GO:0003700">
    <property type="term" value="F:DNA-binding transcription factor activity"/>
    <property type="evidence" value="ECO:0007669"/>
    <property type="project" value="InterPro"/>
</dbReference>
<protein>
    <recommendedName>
        <fullName evidence="4 14">Very-long-chain (3R)-3-hydroxyacyl-CoA dehydratase</fullName>
        <ecNumber evidence="4 14">4.2.1.134</ecNumber>
    </recommendedName>
</protein>